<organism evidence="1 2">
    <name type="scientific">Apodospora peruviana</name>
    <dbReference type="NCBI Taxonomy" id="516989"/>
    <lineage>
        <taxon>Eukaryota</taxon>
        <taxon>Fungi</taxon>
        <taxon>Dikarya</taxon>
        <taxon>Ascomycota</taxon>
        <taxon>Pezizomycotina</taxon>
        <taxon>Sordariomycetes</taxon>
        <taxon>Sordariomycetidae</taxon>
        <taxon>Sordariales</taxon>
        <taxon>Lasiosphaeriaceae</taxon>
        <taxon>Apodospora</taxon>
    </lineage>
</organism>
<comment type="caution">
    <text evidence="1">The sequence shown here is derived from an EMBL/GenBank/DDBJ whole genome shotgun (WGS) entry which is preliminary data.</text>
</comment>
<protein>
    <submittedName>
        <fullName evidence="1">Uncharacterized protein</fullName>
    </submittedName>
</protein>
<evidence type="ECO:0000313" key="1">
    <source>
        <dbReference type="EMBL" id="KAK3312011.1"/>
    </source>
</evidence>
<keyword evidence="2" id="KW-1185">Reference proteome</keyword>
<reference evidence="1" key="1">
    <citation type="journal article" date="2023" name="Mol. Phylogenet. Evol.">
        <title>Genome-scale phylogeny and comparative genomics of the fungal order Sordariales.</title>
        <authorList>
            <person name="Hensen N."/>
            <person name="Bonometti L."/>
            <person name="Westerberg I."/>
            <person name="Brannstrom I.O."/>
            <person name="Guillou S."/>
            <person name="Cros-Aarteil S."/>
            <person name="Calhoun S."/>
            <person name="Haridas S."/>
            <person name="Kuo A."/>
            <person name="Mondo S."/>
            <person name="Pangilinan J."/>
            <person name="Riley R."/>
            <person name="LaButti K."/>
            <person name="Andreopoulos B."/>
            <person name="Lipzen A."/>
            <person name="Chen C."/>
            <person name="Yan M."/>
            <person name="Daum C."/>
            <person name="Ng V."/>
            <person name="Clum A."/>
            <person name="Steindorff A."/>
            <person name="Ohm R.A."/>
            <person name="Martin F."/>
            <person name="Silar P."/>
            <person name="Natvig D.O."/>
            <person name="Lalanne C."/>
            <person name="Gautier V."/>
            <person name="Ament-Velasquez S.L."/>
            <person name="Kruys A."/>
            <person name="Hutchinson M.I."/>
            <person name="Powell A.J."/>
            <person name="Barry K."/>
            <person name="Miller A.N."/>
            <person name="Grigoriev I.V."/>
            <person name="Debuchy R."/>
            <person name="Gladieux P."/>
            <person name="Hiltunen Thoren M."/>
            <person name="Johannesson H."/>
        </authorList>
    </citation>
    <scope>NUCLEOTIDE SEQUENCE</scope>
    <source>
        <strain evidence="1">CBS 118394</strain>
    </source>
</reference>
<name>A0AAE0HSP8_9PEZI</name>
<dbReference type="AlphaFoldDB" id="A0AAE0HSP8"/>
<sequence length="175" mass="18833">METKGDKIVPGAKSENGGTFAWQLEQVGILPISGVQFGYTPDFYGFYGSSSANSSSLQAGARVTLQYSQPIKPGYITNNGTKLFVSDSGLTSIGGGALNGTFQIIMDSALPTPNRSVVGLARQEEDGTPAPVAAVELKPAVEYAFHSESCRLRYWWQLGPGTCHRLRREGQLRQT</sequence>
<gene>
    <name evidence="1" type="ORF">B0H66DRAFT_614364</name>
</gene>
<proteinExistence type="predicted"/>
<reference evidence="1" key="2">
    <citation type="submission" date="2023-06" db="EMBL/GenBank/DDBJ databases">
        <authorList>
            <consortium name="Lawrence Berkeley National Laboratory"/>
            <person name="Haridas S."/>
            <person name="Hensen N."/>
            <person name="Bonometti L."/>
            <person name="Westerberg I."/>
            <person name="Brannstrom I.O."/>
            <person name="Guillou S."/>
            <person name="Cros-Aarteil S."/>
            <person name="Calhoun S."/>
            <person name="Kuo A."/>
            <person name="Mondo S."/>
            <person name="Pangilinan J."/>
            <person name="Riley R."/>
            <person name="Labutti K."/>
            <person name="Andreopoulos B."/>
            <person name="Lipzen A."/>
            <person name="Chen C."/>
            <person name="Yanf M."/>
            <person name="Daum C."/>
            <person name="Ng V."/>
            <person name="Clum A."/>
            <person name="Steindorff A."/>
            <person name="Ohm R."/>
            <person name="Martin F."/>
            <person name="Silar P."/>
            <person name="Natvig D."/>
            <person name="Lalanne C."/>
            <person name="Gautier V."/>
            <person name="Ament-Velasquez S.L."/>
            <person name="Kruys A."/>
            <person name="Hutchinson M.I."/>
            <person name="Powell A.J."/>
            <person name="Barry K."/>
            <person name="Miller A.N."/>
            <person name="Grigoriev I.V."/>
            <person name="Debuchy R."/>
            <person name="Gladieux P."/>
            <person name="Thoren M.H."/>
            <person name="Johannesson H."/>
        </authorList>
    </citation>
    <scope>NUCLEOTIDE SEQUENCE</scope>
    <source>
        <strain evidence="1">CBS 118394</strain>
    </source>
</reference>
<dbReference type="EMBL" id="JAUEDM010000010">
    <property type="protein sequence ID" value="KAK3312011.1"/>
    <property type="molecule type" value="Genomic_DNA"/>
</dbReference>
<accession>A0AAE0HSP8</accession>
<dbReference type="Proteomes" id="UP001283341">
    <property type="component" value="Unassembled WGS sequence"/>
</dbReference>
<evidence type="ECO:0000313" key="2">
    <source>
        <dbReference type="Proteomes" id="UP001283341"/>
    </source>
</evidence>